<feature type="non-terminal residue" evidence="2">
    <location>
        <position position="1"/>
    </location>
</feature>
<dbReference type="EMBL" id="LS974623">
    <property type="protein sequence ID" value="CAG7901355.1"/>
    <property type="molecule type" value="Genomic_DNA"/>
</dbReference>
<dbReference type="EMBL" id="LR031574">
    <property type="protein sequence ID" value="VDC96670.1"/>
    <property type="molecule type" value="Genomic_DNA"/>
</dbReference>
<sequence>LSCSDPVEAAFERQRILYSDANGLMEETAAAIMAASQVNVVNSVDSNPITPPPRQELPLNALLFHDPSVCYTPPVRPKEDTGLDPYYIDVSEENRNARIRSVIISPPTE</sequence>
<protein>
    <submittedName>
        <fullName evidence="1">Uncharacterized protein</fullName>
    </submittedName>
</protein>
<name>A0A3P6BFR1_BRACM</name>
<gene>
    <name evidence="2" type="ORF">BRAA07T28639Z</name>
    <name evidence="1" type="ORF">BRAPAZ1V2_A07P09990.2</name>
</gene>
<evidence type="ECO:0000313" key="2">
    <source>
        <dbReference type="EMBL" id="VDC96670.1"/>
    </source>
</evidence>
<dbReference type="Proteomes" id="UP000694005">
    <property type="component" value="Chromosome A07"/>
</dbReference>
<dbReference type="AlphaFoldDB" id="A0A3P6BFR1"/>
<accession>A0A3P6BFR1</accession>
<proteinExistence type="predicted"/>
<organism evidence="2">
    <name type="scientific">Brassica campestris</name>
    <name type="common">Field mustard</name>
    <dbReference type="NCBI Taxonomy" id="3711"/>
    <lineage>
        <taxon>Eukaryota</taxon>
        <taxon>Viridiplantae</taxon>
        <taxon>Streptophyta</taxon>
        <taxon>Embryophyta</taxon>
        <taxon>Tracheophyta</taxon>
        <taxon>Spermatophyta</taxon>
        <taxon>Magnoliopsida</taxon>
        <taxon>eudicotyledons</taxon>
        <taxon>Gunneridae</taxon>
        <taxon>Pentapetalae</taxon>
        <taxon>rosids</taxon>
        <taxon>malvids</taxon>
        <taxon>Brassicales</taxon>
        <taxon>Brassicaceae</taxon>
        <taxon>Brassiceae</taxon>
        <taxon>Brassica</taxon>
    </lineage>
</organism>
<evidence type="ECO:0000313" key="1">
    <source>
        <dbReference type="EMBL" id="CAG7901355.1"/>
    </source>
</evidence>
<reference evidence="2" key="1">
    <citation type="submission" date="2018-11" db="EMBL/GenBank/DDBJ databases">
        <authorList>
            <consortium name="Genoscope - CEA"/>
            <person name="William W."/>
        </authorList>
    </citation>
    <scope>NUCLEOTIDE SEQUENCE</scope>
</reference>